<dbReference type="CDD" id="cd07377">
    <property type="entry name" value="WHTH_GntR"/>
    <property type="match status" value="1"/>
</dbReference>
<proteinExistence type="predicted"/>
<evidence type="ECO:0000313" key="6">
    <source>
        <dbReference type="Proteomes" id="UP000193391"/>
    </source>
</evidence>
<dbReference type="SUPFAM" id="SSF46785">
    <property type="entry name" value="Winged helix' DNA-binding domain"/>
    <property type="match status" value="1"/>
</dbReference>
<dbReference type="PANTHER" id="PTHR43537:SF24">
    <property type="entry name" value="GLUCONATE OPERON TRANSCRIPTIONAL REPRESSOR"/>
    <property type="match status" value="1"/>
</dbReference>
<dbReference type="PRINTS" id="PR00035">
    <property type="entry name" value="HTHGNTR"/>
</dbReference>
<dbReference type="PANTHER" id="PTHR43537">
    <property type="entry name" value="TRANSCRIPTIONAL REGULATOR, GNTR FAMILY"/>
    <property type="match status" value="1"/>
</dbReference>
<dbReference type="InterPro" id="IPR000524">
    <property type="entry name" value="Tscrpt_reg_HTH_GntR"/>
</dbReference>
<keyword evidence="1" id="KW-0805">Transcription regulation</keyword>
<protein>
    <recommendedName>
        <fullName evidence="4">HTH gntR-type domain-containing protein</fullName>
    </recommendedName>
</protein>
<keyword evidence="6" id="KW-1185">Reference proteome</keyword>
<evidence type="ECO:0000256" key="1">
    <source>
        <dbReference type="ARBA" id="ARBA00023015"/>
    </source>
</evidence>
<dbReference type="GO" id="GO:0003700">
    <property type="term" value="F:DNA-binding transcription factor activity"/>
    <property type="evidence" value="ECO:0007669"/>
    <property type="project" value="InterPro"/>
</dbReference>
<dbReference type="InterPro" id="IPR036390">
    <property type="entry name" value="WH_DNA-bd_sf"/>
</dbReference>
<dbReference type="GO" id="GO:0003677">
    <property type="term" value="F:DNA binding"/>
    <property type="evidence" value="ECO:0007669"/>
    <property type="project" value="UniProtKB-KW"/>
</dbReference>
<feature type="domain" description="HTH gntR-type" evidence="4">
    <location>
        <begin position="12"/>
        <end position="79"/>
    </location>
</feature>
<dbReference type="Pfam" id="PF07729">
    <property type="entry name" value="FCD"/>
    <property type="match status" value="1"/>
</dbReference>
<dbReference type="Gene3D" id="1.10.10.10">
    <property type="entry name" value="Winged helix-like DNA-binding domain superfamily/Winged helix DNA-binding domain"/>
    <property type="match status" value="1"/>
</dbReference>
<evidence type="ECO:0000313" key="5">
    <source>
        <dbReference type="EMBL" id="OSQ35230.1"/>
    </source>
</evidence>
<dbReference type="SUPFAM" id="SSF48008">
    <property type="entry name" value="GntR ligand-binding domain-like"/>
    <property type="match status" value="1"/>
</dbReference>
<keyword evidence="2" id="KW-0238">DNA-binding</keyword>
<comment type="caution">
    <text evidence="5">The sequence shown here is derived from an EMBL/GenBank/DDBJ whole genome shotgun (WGS) entry which is preliminary data.</text>
</comment>
<dbReference type="AlphaFoldDB" id="A0A1Y2KUN5"/>
<keyword evidence="3" id="KW-0804">Transcription</keyword>
<dbReference type="RefSeq" id="WP_085586545.1">
    <property type="nucleotide sequence ID" value="NZ_JFKA01000024.1"/>
</dbReference>
<dbReference type="STRING" id="1293891.TMES_21655"/>
<dbReference type="InterPro" id="IPR036388">
    <property type="entry name" value="WH-like_DNA-bd_sf"/>
</dbReference>
<dbReference type="PROSITE" id="PS50949">
    <property type="entry name" value="HTH_GNTR"/>
    <property type="match status" value="1"/>
</dbReference>
<dbReference type="InterPro" id="IPR008920">
    <property type="entry name" value="TF_FadR/GntR_C"/>
</dbReference>
<dbReference type="InterPro" id="IPR011711">
    <property type="entry name" value="GntR_C"/>
</dbReference>
<evidence type="ECO:0000256" key="3">
    <source>
        <dbReference type="ARBA" id="ARBA00023163"/>
    </source>
</evidence>
<dbReference type="SMART" id="SM00895">
    <property type="entry name" value="FCD"/>
    <property type="match status" value="1"/>
</dbReference>
<dbReference type="Pfam" id="PF00392">
    <property type="entry name" value="GntR"/>
    <property type="match status" value="1"/>
</dbReference>
<sequence>MTELTLQIPTNMSLRQQVIDNLRRSILTGNLQPGQKLIERELCEAMQISRTVLREALQHLYAEGLIVDTPRRGRMVCEISTDDASDIFEARAALEKLVGEGFARNATPEQIASLRACCRQIAPAEADGDHCENIDQIENRFFALMLDGYGNKVAADLFTLLGNRFTLVRRLPVFRAKWSQNIPAELQQIVCAIQARDIALIGHLCHQRIGKLHDAQLVTQAHNDMGRAEV</sequence>
<reference evidence="5 6" key="1">
    <citation type="submission" date="2014-03" db="EMBL/GenBank/DDBJ databases">
        <title>The draft genome sequence of Thalassospira mesophila JCM 18969.</title>
        <authorList>
            <person name="Lai Q."/>
            <person name="Shao Z."/>
        </authorList>
    </citation>
    <scope>NUCLEOTIDE SEQUENCE [LARGE SCALE GENOMIC DNA]</scope>
    <source>
        <strain evidence="5 6">JCM 18969</strain>
    </source>
</reference>
<evidence type="ECO:0000256" key="2">
    <source>
        <dbReference type="ARBA" id="ARBA00023125"/>
    </source>
</evidence>
<organism evidence="5 6">
    <name type="scientific">Thalassospira mesophila</name>
    <dbReference type="NCBI Taxonomy" id="1293891"/>
    <lineage>
        <taxon>Bacteria</taxon>
        <taxon>Pseudomonadati</taxon>
        <taxon>Pseudomonadota</taxon>
        <taxon>Alphaproteobacteria</taxon>
        <taxon>Rhodospirillales</taxon>
        <taxon>Thalassospiraceae</taxon>
        <taxon>Thalassospira</taxon>
    </lineage>
</organism>
<dbReference type="Proteomes" id="UP000193391">
    <property type="component" value="Unassembled WGS sequence"/>
</dbReference>
<dbReference type="SMART" id="SM00345">
    <property type="entry name" value="HTH_GNTR"/>
    <property type="match status" value="1"/>
</dbReference>
<evidence type="ECO:0000259" key="4">
    <source>
        <dbReference type="PROSITE" id="PS50949"/>
    </source>
</evidence>
<dbReference type="OrthoDB" id="9812290at2"/>
<name>A0A1Y2KUN5_9PROT</name>
<gene>
    <name evidence="5" type="ORF">TMES_21655</name>
</gene>
<accession>A0A1Y2KUN5</accession>
<dbReference type="Gene3D" id="1.20.120.530">
    <property type="entry name" value="GntR ligand-binding domain-like"/>
    <property type="match status" value="1"/>
</dbReference>
<dbReference type="EMBL" id="JFKA01000024">
    <property type="protein sequence ID" value="OSQ35230.1"/>
    <property type="molecule type" value="Genomic_DNA"/>
</dbReference>